<evidence type="ECO:0000313" key="2">
    <source>
        <dbReference type="Proteomes" id="UP000075320"/>
    </source>
</evidence>
<gene>
    <name evidence="1" type="ORF">AZI86_15095</name>
</gene>
<dbReference type="OrthoDB" id="5288255at2"/>
<evidence type="ECO:0000313" key="1">
    <source>
        <dbReference type="EMBL" id="KYG64122.1"/>
    </source>
</evidence>
<dbReference type="Gene3D" id="1.10.3210.10">
    <property type="entry name" value="Hypothetical protein af1432"/>
    <property type="match status" value="1"/>
</dbReference>
<proteinExistence type="predicted"/>
<comment type="caution">
    <text evidence="1">The sequence shown here is derived from an EMBL/GenBank/DDBJ whole genome shotgun (WGS) entry which is preliminary data.</text>
</comment>
<dbReference type="AlphaFoldDB" id="A0A150WK74"/>
<dbReference type="RefSeq" id="WP_061836088.1">
    <property type="nucleotide sequence ID" value="NZ_LUKE01000003.1"/>
</dbReference>
<dbReference type="EMBL" id="LUKE01000003">
    <property type="protein sequence ID" value="KYG64122.1"/>
    <property type="molecule type" value="Genomic_DNA"/>
</dbReference>
<sequence>MSEQKTSLFRHKLELLILTESEEVLNRARQVIAAHYLTYKKLPFEKVATDTLGELNKAVLVVLAQETEEGLKDFAVRVEQALKFFPRSKFIAVMAPGHSRENLEGTQNARVTALSQHEFFSTLKFEYLCVYRCRSQYFEVQLKDFFPMTTMLAPCYVRLPLNQRYLAVIHGNAVLTETRVQRLEQYKELFIRVGDSSKYYEYINNYYDSSGAALRKKARALFLAVYYYSLALNEHILFDFKSAPDSQIEEIYAALLGIANPLLEIMKSKEDLWEIFREAHNNEIAPFWRGPWIAVYATLMAVRSGVGDPLVTLMSGLLMDVGLYDLDEDTARAYLLSEDKKLAPNMLSSFEKHPLLSLNRSLIKKVPINDAIKSVIVCTHEKSNESGFPNQVPTDKLPVEAQLLMFAERVDQEVLTVMKKNGVGFRFLKEKYWESEKTSGQNFSEEFLTAIAEALL</sequence>
<name>A0A150WK74_BDEBC</name>
<keyword evidence="2" id="KW-1185">Reference proteome</keyword>
<protein>
    <recommendedName>
        <fullName evidence="3">HD-GYP domain-containing protein</fullName>
    </recommendedName>
</protein>
<dbReference type="Proteomes" id="UP000075320">
    <property type="component" value="Unassembled WGS sequence"/>
</dbReference>
<reference evidence="1 2" key="1">
    <citation type="submission" date="2016-03" db="EMBL/GenBank/DDBJ databases">
        <authorList>
            <person name="Ploux O."/>
        </authorList>
    </citation>
    <scope>NUCLEOTIDE SEQUENCE [LARGE SCALE GENOMIC DNA]</scope>
    <source>
        <strain evidence="1 2">R0</strain>
    </source>
</reference>
<accession>A0A150WK74</accession>
<evidence type="ECO:0008006" key="3">
    <source>
        <dbReference type="Google" id="ProtNLM"/>
    </source>
</evidence>
<organism evidence="1 2">
    <name type="scientific">Bdellovibrio bacteriovorus</name>
    <dbReference type="NCBI Taxonomy" id="959"/>
    <lineage>
        <taxon>Bacteria</taxon>
        <taxon>Pseudomonadati</taxon>
        <taxon>Bdellovibrionota</taxon>
        <taxon>Bdellovibrionia</taxon>
        <taxon>Bdellovibrionales</taxon>
        <taxon>Pseudobdellovibrionaceae</taxon>
        <taxon>Bdellovibrio</taxon>
    </lineage>
</organism>